<comment type="caution">
    <text evidence="1">The sequence shown here is derived from an EMBL/GenBank/DDBJ whole genome shotgun (WGS) entry which is preliminary data.</text>
</comment>
<accession>A0ABW0QM37</accession>
<dbReference type="RefSeq" id="WP_377318178.1">
    <property type="nucleotide sequence ID" value="NZ_JBHSNF010000001.1"/>
</dbReference>
<evidence type="ECO:0000313" key="2">
    <source>
        <dbReference type="Proteomes" id="UP001596114"/>
    </source>
</evidence>
<keyword evidence="2" id="KW-1185">Reference proteome</keyword>
<dbReference type="Proteomes" id="UP001596114">
    <property type="component" value="Unassembled WGS sequence"/>
</dbReference>
<evidence type="ECO:0000313" key="1">
    <source>
        <dbReference type="EMBL" id="MFC5525262.1"/>
    </source>
</evidence>
<organism evidence="1 2">
    <name type="scientific">Rhodanobacter ginsengisoli</name>
    <dbReference type="NCBI Taxonomy" id="418646"/>
    <lineage>
        <taxon>Bacteria</taxon>
        <taxon>Pseudomonadati</taxon>
        <taxon>Pseudomonadota</taxon>
        <taxon>Gammaproteobacteria</taxon>
        <taxon>Lysobacterales</taxon>
        <taxon>Rhodanobacteraceae</taxon>
        <taxon>Rhodanobacter</taxon>
    </lineage>
</organism>
<proteinExistence type="predicted"/>
<protein>
    <submittedName>
        <fullName evidence="1">Uncharacterized protein</fullName>
    </submittedName>
</protein>
<name>A0ABW0QM37_9GAMM</name>
<dbReference type="EMBL" id="JBHSNF010000001">
    <property type="protein sequence ID" value="MFC5525262.1"/>
    <property type="molecule type" value="Genomic_DNA"/>
</dbReference>
<gene>
    <name evidence="1" type="ORF">ACFPPA_05845</name>
</gene>
<sequence>MSDRIAHIRRLLADARMPDTPRIHRRQGPLGTARRKALMQHARLTAARYSLQAHLDAFVYNAGGEAITSLDLDQLEQLVGRLEHLGAALDAACDPPGAPPAR</sequence>
<reference evidence="2" key="1">
    <citation type="journal article" date="2019" name="Int. J. Syst. Evol. Microbiol.">
        <title>The Global Catalogue of Microorganisms (GCM) 10K type strain sequencing project: providing services to taxonomists for standard genome sequencing and annotation.</title>
        <authorList>
            <consortium name="The Broad Institute Genomics Platform"/>
            <consortium name="The Broad Institute Genome Sequencing Center for Infectious Disease"/>
            <person name="Wu L."/>
            <person name="Ma J."/>
        </authorList>
    </citation>
    <scope>NUCLEOTIDE SEQUENCE [LARGE SCALE GENOMIC DNA]</scope>
    <source>
        <strain evidence="2">CGMCC 1.16619</strain>
    </source>
</reference>